<reference evidence="3 4" key="1">
    <citation type="journal article" date="2013" name="Curr. Biol.">
        <title>The Genome of the Foraminiferan Reticulomyxa filosa.</title>
        <authorList>
            <person name="Glockner G."/>
            <person name="Hulsmann N."/>
            <person name="Schleicher M."/>
            <person name="Noegel A.A."/>
            <person name="Eichinger L."/>
            <person name="Gallinger C."/>
            <person name="Pawlowski J."/>
            <person name="Sierra R."/>
            <person name="Euteneuer U."/>
            <person name="Pillet L."/>
            <person name="Moustafa A."/>
            <person name="Platzer M."/>
            <person name="Groth M."/>
            <person name="Szafranski K."/>
            <person name="Schliwa M."/>
        </authorList>
    </citation>
    <scope>NUCLEOTIDE SEQUENCE [LARGE SCALE GENOMIC DNA]</scope>
</reference>
<gene>
    <name evidence="3" type="ORF">RFI_01046</name>
</gene>
<name>X6PCS7_RETFI</name>
<feature type="transmembrane region" description="Helical" evidence="2">
    <location>
        <begin position="458"/>
        <end position="474"/>
    </location>
</feature>
<feature type="transmembrane region" description="Helical" evidence="2">
    <location>
        <begin position="195"/>
        <end position="222"/>
    </location>
</feature>
<dbReference type="AlphaFoldDB" id="X6PCS7"/>
<sequence length="562" mass="66429">MPSLPPDNEVIGSNEDSYSRYFGYLRSFSSTRPRLVFFKFIVQAVLVGSFLLAMYYVCAYLEVQHNQKFQSNSVNIRSRVNARAPGKSQKSAFEPRVSKEKGKKKKNGVRTKKINNYATAILFARPSLPNITIFVDMVHITLLSASLGYFVLCVLSYEMDEQNKEWNLISDNPSKWEQYNFCKHFRCSRYNVFDIWFTLFQFPIFFAFALVFCHLLLFKILIPRAYNDQSNRQQNKQLLLELQDTKSMNDSTFQRLNEAQNVDIGQDSLEKSGMRILKWMLLFVIVYHGLQVIWFVVSGTNPDSDWSLGVYACLWVEYAVGKFVMKRIGRQIDQRRLLASISLELIFEVFASSFYWLNLRELIVDFNLQSTTWIIIVIAHTTMMFFDLIVRPSNFWFQCIPRFQSNADKVRQSNWQQWQERCNLDNCVRFVIVIYSFVYVNVMLGIRQLWQTDVKKCHQTMWLFAAEMGYYLLLRTKYYRAVDEDFWRFQIPLFVFVCLFFKCCSCYATLELFLKKKICNFSLELLSNCTLSNVILFFLQMRNLLLQITNLRIPQSVHEYTI</sequence>
<comment type="caution">
    <text evidence="3">The sequence shown here is derived from an EMBL/GenBank/DDBJ whole genome shotgun (WGS) entry which is preliminary data.</text>
</comment>
<proteinExistence type="predicted"/>
<feature type="region of interest" description="Disordered" evidence="1">
    <location>
        <begin position="80"/>
        <end position="108"/>
    </location>
</feature>
<feature type="transmembrane region" description="Helical" evidence="2">
    <location>
        <begin position="337"/>
        <end position="358"/>
    </location>
</feature>
<accession>X6PCS7</accession>
<keyword evidence="2" id="KW-0812">Transmembrane</keyword>
<feature type="transmembrane region" description="Helical" evidence="2">
    <location>
        <begin position="486"/>
        <end position="510"/>
    </location>
</feature>
<evidence type="ECO:0000256" key="1">
    <source>
        <dbReference type="SAM" id="MobiDB-lite"/>
    </source>
</evidence>
<feature type="transmembrane region" description="Helical" evidence="2">
    <location>
        <begin position="525"/>
        <end position="545"/>
    </location>
</feature>
<feature type="transmembrane region" description="Helical" evidence="2">
    <location>
        <begin position="36"/>
        <end position="58"/>
    </location>
</feature>
<organism evidence="3 4">
    <name type="scientific">Reticulomyxa filosa</name>
    <dbReference type="NCBI Taxonomy" id="46433"/>
    <lineage>
        <taxon>Eukaryota</taxon>
        <taxon>Sar</taxon>
        <taxon>Rhizaria</taxon>
        <taxon>Retaria</taxon>
        <taxon>Foraminifera</taxon>
        <taxon>Monothalamids</taxon>
        <taxon>Reticulomyxidae</taxon>
        <taxon>Reticulomyxa</taxon>
    </lineage>
</organism>
<feature type="transmembrane region" description="Helical" evidence="2">
    <location>
        <begin position="276"/>
        <end position="296"/>
    </location>
</feature>
<evidence type="ECO:0000313" key="4">
    <source>
        <dbReference type="Proteomes" id="UP000023152"/>
    </source>
</evidence>
<dbReference type="Proteomes" id="UP000023152">
    <property type="component" value="Unassembled WGS sequence"/>
</dbReference>
<protein>
    <submittedName>
        <fullName evidence="3">Uncharacterized protein</fullName>
    </submittedName>
</protein>
<evidence type="ECO:0000313" key="3">
    <source>
        <dbReference type="EMBL" id="ETO36016.1"/>
    </source>
</evidence>
<feature type="transmembrane region" description="Helical" evidence="2">
    <location>
        <begin position="427"/>
        <end position="446"/>
    </location>
</feature>
<evidence type="ECO:0000256" key="2">
    <source>
        <dbReference type="SAM" id="Phobius"/>
    </source>
</evidence>
<keyword evidence="4" id="KW-1185">Reference proteome</keyword>
<feature type="transmembrane region" description="Helical" evidence="2">
    <location>
        <begin position="308"/>
        <end position="325"/>
    </location>
</feature>
<keyword evidence="2" id="KW-1133">Transmembrane helix</keyword>
<dbReference type="EMBL" id="ASPP01001073">
    <property type="protein sequence ID" value="ETO36016.1"/>
    <property type="molecule type" value="Genomic_DNA"/>
</dbReference>
<keyword evidence="2" id="KW-0472">Membrane</keyword>
<feature type="transmembrane region" description="Helical" evidence="2">
    <location>
        <begin position="370"/>
        <end position="390"/>
    </location>
</feature>